<dbReference type="InterPro" id="IPR006311">
    <property type="entry name" value="TAT_signal"/>
</dbReference>
<dbReference type="PROSITE" id="PS51318">
    <property type="entry name" value="TAT"/>
    <property type="match status" value="1"/>
</dbReference>
<evidence type="ECO:0000313" key="2">
    <source>
        <dbReference type="EMBL" id="AJF64330.1"/>
    </source>
</evidence>
<dbReference type="HOGENOM" id="CLU_056731_0_0_11"/>
<feature type="signal peptide" evidence="1">
    <location>
        <begin position="1"/>
        <end position="33"/>
    </location>
</feature>
<evidence type="ECO:0000256" key="1">
    <source>
        <dbReference type="SAM" id="SignalP"/>
    </source>
</evidence>
<dbReference type="AlphaFoldDB" id="A0A0B5HQG6"/>
<reference evidence="2 3" key="1">
    <citation type="submission" date="2014-12" db="EMBL/GenBank/DDBJ databases">
        <title>Complete genome sequence of Streptomyces vietnamensis strain GIMV4.0001, a genetic manipulable producer of the benzoisochromanequinone antibiotic granaticin.</title>
        <authorList>
            <person name="Deng M.R."/>
            <person name="Guo J."/>
            <person name="Ma L.Y."/>
            <person name="Feng G.D."/>
            <person name="Mo C.Y."/>
            <person name="Zhu H.H."/>
        </authorList>
    </citation>
    <scope>NUCLEOTIDE SEQUENCE [LARGE SCALE GENOMIC DNA]</scope>
    <source>
        <strain evidence="3">GIMV4.0001</strain>
    </source>
</reference>
<feature type="chain" id="PRO_5002102801" evidence="1">
    <location>
        <begin position="34"/>
        <end position="324"/>
    </location>
</feature>
<sequence>MQHHLARRGFLGAAAALGAAALTGPLAAGTAHAAGPGGRWPTGFPLPKGFQPEGVAIGHSPFAYFGSLADGSVYRVSLATGEGGIIHEGLGFERSTVGLKIDRSERRLFLAGGWSREIRVVDARTGALLRDFTGLGAENTMVNDVVLTPGAAWFTDSFQPRLYRLAIDRTGEPAHEITTLPLTGDWTQGPDFTANGIERTPDGQALLVVNVHQDGGTLLRVDPRTGTARTVDLGGLKIPNGDGMLLLGRDLYIVQQAVNQIDVVRLDAAGTRGTPIARITDPDRFRVPTTAAVWGDRIYLPNARFGLDPDPTVADYDVVSVPRV</sequence>
<evidence type="ECO:0000313" key="3">
    <source>
        <dbReference type="Proteomes" id="UP000031774"/>
    </source>
</evidence>
<dbReference type="KEGG" id="svt:SVTN_07750"/>
<dbReference type="EMBL" id="CP010407">
    <property type="protein sequence ID" value="AJF64330.1"/>
    <property type="molecule type" value="Genomic_DNA"/>
</dbReference>
<gene>
    <name evidence="2" type="ORF">SVTN_07750</name>
</gene>
<dbReference type="Proteomes" id="UP000031774">
    <property type="component" value="Chromosome"/>
</dbReference>
<dbReference type="SUPFAM" id="SSF63829">
    <property type="entry name" value="Calcium-dependent phosphotriesterase"/>
    <property type="match status" value="1"/>
</dbReference>
<protein>
    <submittedName>
        <fullName evidence="2">Superoxide dismutase</fullName>
    </submittedName>
</protein>
<proteinExistence type="predicted"/>
<name>A0A0B5HQG6_9ACTN</name>
<accession>A0A0B5HQG6</accession>
<dbReference type="InterPro" id="IPR015943">
    <property type="entry name" value="WD40/YVTN_repeat-like_dom_sf"/>
</dbReference>
<keyword evidence="1" id="KW-0732">Signal</keyword>
<dbReference type="RefSeq" id="WP_041128395.1">
    <property type="nucleotide sequence ID" value="NZ_CP010407.1"/>
</dbReference>
<dbReference type="STRING" id="362257.SVTN_07750"/>
<dbReference type="Gene3D" id="2.130.10.10">
    <property type="entry name" value="YVTN repeat-like/Quinoprotein amine dehydrogenase"/>
    <property type="match status" value="1"/>
</dbReference>
<organism evidence="2 3">
    <name type="scientific">Streptomyces vietnamensis</name>
    <dbReference type="NCBI Taxonomy" id="362257"/>
    <lineage>
        <taxon>Bacteria</taxon>
        <taxon>Bacillati</taxon>
        <taxon>Actinomycetota</taxon>
        <taxon>Actinomycetes</taxon>
        <taxon>Kitasatosporales</taxon>
        <taxon>Streptomycetaceae</taxon>
        <taxon>Streptomyces</taxon>
    </lineage>
</organism>
<keyword evidence="3" id="KW-1185">Reference proteome</keyword>